<name>A0A2R3XXL3_9BETA</name>
<accession>A0A2R3XXL3</accession>
<protein>
    <submittedName>
        <fullName evidence="1">Uncharacterized protein</fullName>
    </submittedName>
</protein>
<organism evidence="1">
    <name type="scientific">Human betaherpesvirus 6</name>
    <dbReference type="NCBI Taxonomy" id="10368"/>
    <lineage>
        <taxon>Viruses</taxon>
        <taxon>Duplodnaviria</taxon>
        <taxon>Heunggongvirae</taxon>
        <taxon>Peploviricota</taxon>
        <taxon>Herviviricetes</taxon>
        <taxon>Herpesvirales</taxon>
        <taxon>Orthoherpesviridae</taxon>
        <taxon>Betaherpesvirinae</taxon>
        <taxon>Roseolovirus</taxon>
    </lineage>
</organism>
<proteinExistence type="predicted"/>
<sequence>MSICLFGFLFWKTCLENSSLIDSIFPLISDTLNVFNKLWIIILIMIQPVQRMMFIQIVRSMQMKVIPSFCNMESFKYSKEKYIYVFNVCSNKMMNKIVVFYRTYYRLLLHNNH</sequence>
<dbReference type="EMBL" id="MF511174">
    <property type="protein sequence ID" value="AVQ94100.1"/>
    <property type="molecule type" value="Genomic_DNA"/>
</dbReference>
<reference evidence="1" key="1">
    <citation type="submission" date="2017-07" db="EMBL/GenBank/DDBJ databases">
        <title>A rash of human herpesvirus 6 genomes.</title>
        <authorList>
            <person name="Greninger A.L."/>
            <person name="Hall Sedlak R."/>
            <person name="Roychoudhury P."/>
            <person name="Xie H."/>
            <person name="Guan J."/>
            <person name="Peddu V."/>
            <person name="Huang M.-L."/>
            <person name="Cook L."/>
            <person name="Yoshikawa T."/>
            <person name="Caserta M."/>
            <person name="Hill J.A."/>
            <person name="Jerome K.R."/>
        </authorList>
    </citation>
    <scope>NUCLEOTIDE SEQUENCE</scope>
    <source>
        <strain evidence="1">02-543-Pb</strain>
    </source>
</reference>
<evidence type="ECO:0000313" key="1">
    <source>
        <dbReference type="EMBL" id="AVQ94100.1"/>
    </source>
</evidence>